<keyword evidence="3" id="KW-0804">Transcription</keyword>
<keyword evidence="7" id="KW-1185">Reference proteome</keyword>
<comment type="caution">
    <text evidence="6">The sequence shown here is derived from an EMBL/GenBank/DDBJ whole genome shotgun (WGS) entry which is preliminary data.</text>
</comment>
<keyword evidence="1" id="KW-0805">Transcription regulation</keyword>
<dbReference type="PANTHER" id="PTHR46796:SF13">
    <property type="entry name" value="HTH-TYPE TRANSCRIPTIONAL ACTIVATOR RHAS"/>
    <property type="match status" value="1"/>
</dbReference>
<dbReference type="InterPro" id="IPR018060">
    <property type="entry name" value="HTH_AraC"/>
</dbReference>
<feature type="domain" description="HTH araC/xylS-type" evidence="5">
    <location>
        <begin position="210"/>
        <end position="308"/>
    </location>
</feature>
<evidence type="ECO:0000313" key="7">
    <source>
        <dbReference type="Proteomes" id="UP001183817"/>
    </source>
</evidence>
<name>A0ABU2BDL6_9MICC</name>
<evidence type="ECO:0000259" key="5">
    <source>
        <dbReference type="PROSITE" id="PS01124"/>
    </source>
</evidence>
<keyword evidence="2" id="KW-0238">DNA-binding</keyword>
<sequence length="337" mass="36302">MDPLTHLLDGPRARRAFALRVVMAPNWSINVQDRAPLTVIAMMSGNAWLEAGNERFELRQGDVAIVRGPDPYTVSDDPSRTPDVLIHPGQRCTSPSGRDLQTSMNHGIRTWGNASAGQTTMLIGTYETEAEIGAAVTTALPRIAVVPAGHVSPSLLGFLEGEITSDAPGQGSAIDRLLDVLLVHSIRAWAALHPDTARGWLAGGTDPLIALTLEFFHEFPAEAWNLESLAQRLNVSRATLAARFRAGVGEPPMTYLTNWRMLLASELLADPRLTAAQIAAKVGYGSPFALSTAFKRRFGVSPTRYRERTYLAHAAAPGPTPHGGNLPRPMEAARAVP</sequence>
<dbReference type="Pfam" id="PF12852">
    <property type="entry name" value="Cupin_6"/>
    <property type="match status" value="1"/>
</dbReference>
<dbReference type="Pfam" id="PF12833">
    <property type="entry name" value="HTH_18"/>
    <property type="match status" value="1"/>
</dbReference>
<evidence type="ECO:0000256" key="4">
    <source>
        <dbReference type="SAM" id="MobiDB-lite"/>
    </source>
</evidence>
<dbReference type="SUPFAM" id="SSF46689">
    <property type="entry name" value="Homeodomain-like"/>
    <property type="match status" value="2"/>
</dbReference>
<evidence type="ECO:0000256" key="3">
    <source>
        <dbReference type="ARBA" id="ARBA00023163"/>
    </source>
</evidence>
<protein>
    <submittedName>
        <fullName evidence="6">AraC-like DNA-binding protein</fullName>
    </submittedName>
</protein>
<accession>A0ABU2BDL6</accession>
<dbReference type="RefSeq" id="WP_310287658.1">
    <property type="nucleotide sequence ID" value="NZ_BAAAWO010000001.1"/>
</dbReference>
<dbReference type="InterPro" id="IPR032783">
    <property type="entry name" value="AraC_lig"/>
</dbReference>
<dbReference type="InterPro" id="IPR050204">
    <property type="entry name" value="AraC_XylS_family_regulators"/>
</dbReference>
<evidence type="ECO:0000256" key="2">
    <source>
        <dbReference type="ARBA" id="ARBA00023125"/>
    </source>
</evidence>
<feature type="region of interest" description="Disordered" evidence="4">
    <location>
        <begin position="314"/>
        <end position="337"/>
    </location>
</feature>
<dbReference type="InterPro" id="IPR009057">
    <property type="entry name" value="Homeodomain-like_sf"/>
</dbReference>
<evidence type="ECO:0000256" key="1">
    <source>
        <dbReference type="ARBA" id="ARBA00023015"/>
    </source>
</evidence>
<dbReference type="EMBL" id="JAVDYI010000001">
    <property type="protein sequence ID" value="MDR7356688.1"/>
    <property type="molecule type" value="Genomic_DNA"/>
</dbReference>
<organism evidence="6 7">
    <name type="scientific">Paeniglutamicibacter sulfureus</name>
    <dbReference type="NCBI Taxonomy" id="43666"/>
    <lineage>
        <taxon>Bacteria</taxon>
        <taxon>Bacillati</taxon>
        <taxon>Actinomycetota</taxon>
        <taxon>Actinomycetes</taxon>
        <taxon>Micrococcales</taxon>
        <taxon>Micrococcaceae</taxon>
        <taxon>Paeniglutamicibacter</taxon>
    </lineage>
</organism>
<dbReference type="PANTHER" id="PTHR46796">
    <property type="entry name" value="HTH-TYPE TRANSCRIPTIONAL ACTIVATOR RHAS-RELATED"/>
    <property type="match status" value="1"/>
</dbReference>
<proteinExistence type="predicted"/>
<evidence type="ECO:0000313" key="6">
    <source>
        <dbReference type="EMBL" id="MDR7356688.1"/>
    </source>
</evidence>
<gene>
    <name evidence="6" type="ORF">J2S64_000379</name>
</gene>
<dbReference type="Gene3D" id="1.10.10.60">
    <property type="entry name" value="Homeodomain-like"/>
    <property type="match status" value="1"/>
</dbReference>
<reference evidence="6 7" key="1">
    <citation type="submission" date="2023-07" db="EMBL/GenBank/DDBJ databases">
        <title>Sequencing the genomes of 1000 actinobacteria strains.</title>
        <authorList>
            <person name="Klenk H.-P."/>
        </authorList>
    </citation>
    <scope>NUCLEOTIDE SEQUENCE [LARGE SCALE GENOMIC DNA]</scope>
    <source>
        <strain evidence="6 7">DSM 20167</strain>
    </source>
</reference>
<dbReference type="PROSITE" id="PS01124">
    <property type="entry name" value="HTH_ARAC_FAMILY_2"/>
    <property type="match status" value="1"/>
</dbReference>
<dbReference type="SMART" id="SM00342">
    <property type="entry name" value="HTH_ARAC"/>
    <property type="match status" value="1"/>
</dbReference>
<dbReference type="Proteomes" id="UP001183817">
    <property type="component" value="Unassembled WGS sequence"/>
</dbReference>